<evidence type="ECO:0000259" key="2">
    <source>
        <dbReference type="Pfam" id="PF01408"/>
    </source>
</evidence>
<evidence type="ECO:0000313" key="4">
    <source>
        <dbReference type="EMBL" id="GAA1827703.1"/>
    </source>
</evidence>
<dbReference type="PANTHER" id="PTHR43818:SF11">
    <property type="entry name" value="BCDNA.GH03377"/>
    <property type="match status" value="1"/>
</dbReference>
<dbReference type="InterPro" id="IPR036291">
    <property type="entry name" value="NAD(P)-bd_dom_sf"/>
</dbReference>
<accession>A0ABN2MJ76</accession>
<reference evidence="4 5" key="1">
    <citation type="journal article" date="2019" name="Int. J. Syst. Evol. Microbiol.">
        <title>The Global Catalogue of Microorganisms (GCM) 10K type strain sequencing project: providing services to taxonomists for standard genome sequencing and annotation.</title>
        <authorList>
            <consortium name="The Broad Institute Genomics Platform"/>
            <consortium name="The Broad Institute Genome Sequencing Center for Infectious Disease"/>
            <person name="Wu L."/>
            <person name="Ma J."/>
        </authorList>
    </citation>
    <scope>NUCLEOTIDE SEQUENCE [LARGE SCALE GENOMIC DNA]</scope>
    <source>
        <strain evidence="4 5">JCM 16009</strain>
    </source>
</reference>
<evidence type="ECO:0000313" key="5">
    <source>
        <dbReference type="Proteomes" id="UP001500449"/>
    </source>
</evidence>
<dbReference type="InterPro" id="IPR000683">
    <property type="entry name" value="Gfo/Idh/MocA-like_OxRdtase_N"/>
</dbReference>
<evidence type="ECO:0000259" key="3">
    <source>
        <dbReference type="Pfam" id="PF22725"/>
    </source>
</evidence>
<comment type="caution">
    <text evidence="4">The sequence shown here is derived from an EMBL/GenBank/DDBJ whole genome shotgun (WGS) entry which is preliminary data.</text>
</comment>
<gene>
    <name evidence="4" type="ORF">GCM10009836_01770</name>
</gene>
<dbReference type="Gene3D" id="3.30.360.10">
    <property type="entry name" value="Dihydrodipicolinate Reductase, domain 2"/>
    <property type="match status" value="1"/>
</dbReference>
<name>A0ABN2MJ76_9PSEU</name>
<dbReference type="SUPFAM" id="SSF55347">
    <property type="entry name" value="Glyceraldehyde-3-phosphate dehydrogenase-like, C-terminal domain"/>
    <property type="match status" value="1"/>
</dbReference>
<dbReference type="Pfam" id="PF22725">
    <property type="entry name" value="GFO_IDH_MocA_C3"/>
    <property type="match status" value="1"/>
</dbReference>
<dbReference type="SUPFAM" id="SSF51735">
    <property type="entry name" value="NAD(P)-binding Rossmann-fold domains"/>
    <property type="match status" value="1"/>
</dbReference>
<dbReference type="InterPro" id="IPR050463">
    <property type="entry name" value="Gfo/Idh/MocA_oxidrdct_glycsds"/>
</dbReference>
<dbReference type="RefSeq" id="WP_344411551.1">
    <property type="nucleotide sequence ID" value="NZ_BAAAQK010000001.1"/>
</dbReference>
<dbReference type="PANTHER" id="PTHR43818">
    <property type="entry name" value="BCDNA.GH03377"/>
    <property type="match status" value="1"/>
</dbReference>
<feature type="domain" description="GFO/IDH/MocA-like oxidoreductase" evidence="3">
    <location>
        <begin position="132"/>
        <end position="281"/>
    </location>
</feature>
<feature type="domain" description="Gfo/Idh/MocA-like oxidoreductase N-terminal" evidence="2">
    <location>
        <begin position="7"/>
        <end position="120"/>
    </location>
</feature>
<sequence length="374" mass="39749">MGRTTVEVGVVGTGWAAEVLLPALRDTPDVEVVAVCSARLERAEQAAERFGIGIALDDVGELIGLAPDLVCIATPPATHHEMALAAVEAGRNVFLTKPLGATTAEARKLRDLAHERGLTTAIDLGGRYLPVFRYIRDLVAQGHLGELRLVSCTRYAGASLTPGTVVHYANWASREPHGGLLRTSFHHLVDRMRFLFGEIDTVSGVATTLVKEKPVLGEEHTSTYGLDETARILRTEPVDADDAVLLQGSFVGGALLSIGSTWAVPNGSGERMEVYGSAGALVLDNAGVLHGALAGGPLEVLAVPDTYALATPPPEPMTPAELLYGRGRRHLYGTYMRDLADIVRGGEGTGLHPTFDDGVRLAEIQETVTKIDAR</sequence>
<dbReference type="InterPro" id="IPR055170">
    <property type="entry name" value="GFO_IDH_MocA-like_dom"/>
</dbReference>
<dbReference type="EMBL" id="BAAAQK010000001">
    <property type="protein sequence ID" value="GAA1827703.1"/>
    <property type="molecule type" value="Genomic_DNA"/>
</dbReference>
<keyword evidence="1" id="KW-0560">Oxidoreductase</keyword>
<proteinExistence type="predicted"/>
<evidence type="ECO:0000256" key="1">
    <source>
        <dbReference type="ARBA" id="ARBA00023002"/>
    </source>
</evidence>
<dbReference type="Gene3D" id="3.40.50.720">
    <property type="entry name" value="NAD(P)-binding Rossmann-like Domain"/>
    <property type="match status" value="1"/>
</dbReference>
<keyword evidence="5" id="KW-1185">Reference proteome</keyword>
<organism evidence="4 5">
    <name type="scientific">Pseudonocardia ailaonensis</name>
    <dbReference type="NCBI Taxonomy" id="367279"/>
    <lineage>
        <taxon>Bacteria</taxon>
        <taxon>Bacillati</taxon>
        <taxon>Actinomycetota</taxon>
        <taxon>Actinomycetes</taxon>
        <taxon>Pseudonocardiales</taxon>
        <taxon>Pseudonocardiaceae</taxon>
        <taxon>Pseudonocardia</taxon>
    </lineage>
</organism>
<dbReference type="Proteomes" id="UP001500449">
    <property type="component" value="Unassembled WGS sequence"/>
</dbReference>
<dbReference type="Pfam" id="PF01408">
    <property type="entry name" value="GFO_IDH_MocA"/>
    <property type="match status" value="1"/>
</dbReference>
<protein>
    <submittedName>
        <fullName evidence="4">Gfo/Idh/MocA family oxidoreductase</fullName>
    </submittedName>
</protein>